<feature type="non-terminal residue" evidence="1">
    <location>
        <position position="184"/>
    </location>
</feature>
<evidence type="ECO:0008006" key="3">
    <source>
        <dbReference type="Google" id="ProtNLM"/>
    </source>
</evidence>
<accession>D6GW24</accession>
<dbReference type="EMBL" id="GG745567">
    <property type="protein sequence ID" value="EFD92583.1"/>
    <property type="molecule type" value="Genomic_DNA"/>
</dbReference>
<sequence length="184" mass="21962">MDKITLINYTFVENGRGVSTYAIRLYNELIKRGINAEKIATNDIFKNIKLGRELKNNLYFLLKKNDIKGKNIHAMAPNVIPEKYLDLPKKKIVIVHDFYIFEDWYVNETFKKLSKTKKILYKKLVEKQRKDYKNIKKYDFVFARNESVMARLIKEFGVEPKNIEVSNDIIPDKFHLIKEREKRL</sequence>
<evidence type="ECO:0000313" key="2">
    <source>
        <dbReference type="Proteomes" id="UP000009376"/>
    </source>
</evidence>
<organism evidence="1 2">
    <name type="scientific">Candidatus Parvarchaeum acidophilus ARMAN-5</name>
    <dbReference type="NCBI Taxonomy" id="662762"/>
    <lineage>
        <taxon>Archaea</taxon>
        <taxon>Candidatus Parvarchaeota</taxon>
        <taxon>Candidatus Parvarchaeum</taxon>
    </lineage>
</organism>
<evidence type="ECO:0000313" key="1">
    <source>
        <dbReference type="EMBL" id="EFD92583.1"/>
    </source>
</evidence>
<proteinExistence type="predicted"/>
<dbReference type="Proteomes" id="UP000009376">
    <property type="component" value="Unassembled WGS sequence"/>
</dbReference>
<dbReference type="SUPFAM" id="SSF53756">
    <property type="entry name" value="UDP-Glycosyltransferase/glycogen phosphorylase"/>
    <property type="match status" value="1"/>
</dbReference>
<dbReference type="AlphaFoldDB" id="D6GW24"/>
<gene>
    <name evidence="1" type="ORF">BJBARM5_1102</name>
</gene>
<name>D6GW24_PARA5</name>
<reference evidence="1 2" key="1">
    <citation type="journal article" date="2010" name="Proc. Natl. Acad. Sci. U.S.A.">
        <title>Enigmatic, ultrasmall, uncultivated Archaea.</title>
        <authorList>
            <person name="Baker B.J."/>
            <person name="Comolli L.R."/>
            <person name="Dick G.J."/>
            <person name="Hauser L.J."/>
            <person name="Hyatt D."/>
            <person name="Dill B.D."/>
            <person name="Land M.L."/>
            <person name="Verberkmoes N.C."/>
            <person name="Hettich R.L."/>
            <person name="Banfield J.F."/>
        </authorList>
    </citation>
    <scope>NUCLEOTIDE SEQUENCE [LARGE SCALE GENOMIC DNA]</scope>
</reference>
<protein>
    <recommendedName>
        <fullName evidence="3">Glycosyltransferase subfamily 4-like N-terminal domain-containing protein</fullName>
    </recommendedName>
</protein>